<dbReference type="GO" id="GO:0008420">
    <property type="term" value="F:RNA polymerase II CTD heptapeptide repeat phosphatase activity"/>
    <property type="evidence" value="ECO:0007669"/>
    <property type="project" value="UniProtKB-UniRule"/>
</dbReference>
<evidence type="ECO:0000256" key="5">
    <source>
        <dbReference type="ARBA" id="ARBA00022801"/>
    </source>
</evidence>
<evidence type="ECO:0000313" key="16">
    <source>
        <dbReference type="WBParaSite" id="PgB01_g166_t03"/>
    </source>
</evidence>
<dbReference type="AlphaFoldDB" id="A0A914ZFQ7"/>
<evidence type="ECO:0000256" key="10">
    <source>
        <dbReference type="ARBA" id="ARBA00048336"/>
    </source>
</evidence>
<comment type="function">
    <text evidence="12">Putative RNA polymerase II subunit B1 C-terminal domain (CTD) phosphatase involved in RNA polymerase II transcription regulation.</text>
</comment>
<evidence type="ECO:0000256" key="6">
    <source>
        <dbReference type="ARBA" id="ARBA00022833"/>
    </source>
</evidence>
<evidence type="ECO:0000256" key="3">
    <source>
        <dbReference type="ARBA" id="ARBA00022723"/>
    </source>
</evidence>
<accession>A0A914ZFQ7</accession>
<dbReference type="Proteomes" id="UP000887569">
    <property type="component" value="Unplaced"/>
</dbReference>
<evidence type="ECO:0000256" key="4">
    <source>
        <dbReference type="ARBA" id="ARBA00022771"/>
    </source>
</evidence>
<dbReference type="Gene3D" id="1.25.40.820">
    <property type="match status" value="1"/>
</dbReference>
<evidence type="ECO:0000256" key="1">
    <source>
        <dbReference type="ARBA" id="ARBA00004123"/>
    </source>
</evidence>
<comment type="catalytic activity">
    <reaction evidence="10 12">
        <text>O-phospho-L-threonyl-[protein] + H2O = L-threonyl-[protein] + phosphate</text>
        <dbReference type="Rhea" id="RHEA:47004"/>
        <dbReference type="Rhea" id="RHEA-COMP:11060"/>
        <dbReference type="Rhea" id="RHEA-COMP:11605"/>
        <dbReference type="ChEBI" id="CHEBI:15377"/>
        <dbReference type="ChEBI" id="CHEBI:30013"/>
        <dbReference type="ChEBI" id="CHEBI:43474"/>
        <dbReference type="ChEBI" id="CHEBI:61977"/>
        <dbReference type="EC" id="3.1.3.16"/>
    </reaction>
</comment>
<keyword evidence="15" id="KW-1185">Reference proteome</keyword>
<comment type="subcellular location">
    <subcellularLocation>
        <location evidence="1 12">Nucleus</location>
    </subcellularLocation>
</comment>
<dbReference type="PANTHER" id="PTHR14732:SF0">
    <property type="entry name" value="RNA POLYMERASE II SUBUNIT B1 CTD PHOSPHATASE RPAP2-RELATED"/>
    <property type="match status" value="1"/>
</dbReference>
<evidence type="ECO:0000256" key="9">
    <source>
        <dbReference type="ARBA" id="ARBA00047761"/>
    </source>
</evidence>
<comment type="catalytic activity">
    <reaction evidence="9 12">
        <text>O-phospho-L-seryl-[protein] + H2O = L-seryl-[protein] + phosphate</text>
        <dbReference type="Rhea" id="RHEA:20629"/>
        <dbReference type="Rhea" id="RHEA-COMP:9863"/>
        <dbReference type="Rhea" id="RHEA-COMP:11604"/>
        <dbReference type="ChEBI" id="CHEBI:15377"/>
        <dbReference type="ChEBI" id="CHEBI:29999"/>
        <dbReference type="ChEBI" id="CHEBI:43474"/>
        <dbReference type="ChEBI" id="CHEBI:83421"/>
        <dbReference type="EC" id="3.1.3.16"/>
    </reaction>
</comment>
<feature type="compositionally biased region" description="Acidic residues" evidence="13">
    <location>
        <begin position="190"/>
        <end position="202"/>
    </location>
</feature>
<dbReference type="InterPro" id="IPR038534">
    <property type="entry name" value="Rtr1/RPAP2_sf"/>
</dbReference>
<keyword evidence="7 12" id="KW-0904">Protein phosphatase</keyword>
<sequence>MMDKIQRKQQIMVEEAKKVTGSASKVEEAKKESILRRAVYNTIVELMESVDEETLLRKLNNLDVSSWWEVVEERFLSHLCGFPTCSNTVEMKPMSIYRIDRKQMKIFERCTEKQKFCSKDCFLRSAFVLSQLAEEPLWIRGYRQQRTFNLNPSPSQQKAHQSKAKEINEIKFIKEKVITKLAELHIGESADTEDERSDEEDANVGSMEEDRVWRASRQRCNDSSPMRVPKNLLAEKDIVNEEKVANESSHPLAKHFSNEKDGTQIPSSDLAREENRTKHDAHVECPSSSSTASTHKDEPMLNAEEKLARIRAKYSPKKIKRAPVIVEAKPLDLSLKARVADAAFEDFEKIAKEWVGDATIAYLQRRGTVNFFDDDALSEAETLMMQFYLGDRAKPSNDQFADIALPRVDRYDQTIARRDVLIEALSASWRMLEHEINAEGCAHKAFPLITTFTLTADNVNVDKCEARVAVAFIFRLVAHCDSELLEEYFPSEGCVSASFANYLEAIDLPLKVFNRMVAHVMRQLSSEEITEC</sequence>
<proteinExistence type="inferred from homology"/>
<evidence type="ECO:0000256" key="8">
    <source>
        <dbReference type="ARBA" id="ARBA00023242"/>
    </source>
</evidence>
<dbReference type="GO" id="GO:0005737">
    <property type="term" value="C:cytoplasm"/>
    <property type="evidence" value="ECO:0007669"/>
    <property type="project" value="TreeGrafter"/>
</dbReference>
<evidence type="ECO:0000256" key="13">
    <source>
        <dbReference type="SAM" id="MobiDB-lite"/>
    </source>
</evidence>
<dbReference type="GO" id="GO:0043175">
    <property type="term" value="F:RNA polymerase core enzyme binding"/>
    <property type="evidence" value="ECO:0007669"/>
    <property type="project" value="UniProtKB-UniRule"/>
</dbReference>
<evidence type="ECO:0000256" key="12">
    <source>
        <dbReference type="RuleBase" id="RU367080"/>
    </source>
</evidence>
<evidence type="ECO:0000256" key="11">
    <source>
        <dbReference type="PROSITE-ProRule" id="PRU00812"/>
    </source>
</evidence>
<evidence type="ECO:0000256" key="7">
    <source>
        <dbReference type="ARBA" id="ARBA00022912"/>
    </source>
</evidence>
<dbReference type="EC" id="3.1.3.16" evidence="12"/>
<name>A0A914ZFQ7_PARUN</name>
<reference evidence="16" key="1">
    <citation type="submission" date="2022-11" db="UniProtKB">
        <authorList>
            <consortium name="WormBaseParasite"/>
        </authorList>
    </citation>
    <scope>IDENTIFICATION</scope>
</reference>
<dbReference type="PROSITE" id="PS51479">
    <property type="entry name" value="ZF_RTR1"/>
    <property type="match status" value="1"/>
</dbReference>
<dbReference type="WBParaSite" id="PgB01_g166_t03">
    <property type="protein sequence ID" value="PgB01_g166_t03"/>
    <property type="gene ID" value="PgB01_g166"/>
</dbReference>
<evidence type="ECO:0000259" key="14">
    <source>
        <dbReference type="PROSITE" id="PS51479"/>
    </source>
</evidence>
<evidence type="ECO:0000313" key="15">
    <source>
        <dbReference type="Proteomes" id="UP000887569"/>
    </source>
</evidence>
<keyword evidence="5 12" id="KW-0378">Hydrolase</keyword>
<dbReference type="InterPro" id="IPR039693">
    <property type="entry name" value="Rtr1/RPAP2"/>
</dbReference>
<keyword evidence="3 12" id="KW-0479">Metal-binding</keyword>
<feature type="domain" description="RTR1-type" evidence="14">
    <location>
        <begin position="57"/>
        <end position="141"/>
    </location>
</feature>
<keyword evidence="4 12" id="KW-0863">Zinc-finger</keyword>
<organism evidence="15 16">
    <name type="scientific">Parascaris univalens</name>
    <name type="common">Nematode worm</name>
    <dbReference type="NCBI Taxonomy" id="6257"/>
    <lineage>
        <taxon>Eukaryota</taxon>
        <taxon>Metazoa</taxon>
        <taxon>Ecdysozoa</taxon>
        <taxon>Nematoda</taxon>
        <taxon>Chromadorea</taxon>
        <taxon>Rhabditida</taxon>
        <taxon>Spirurina</taxon>
        <taxon>Ascaridomorpha</taxon>
        <taxon>Ascaridoidea</taxon>
        <taxon>Ascarididae</taxon>
        <taxon>Parascaris</taxon>
    </lineage>
</organism>
<evidence type="ECO:0000256" key="2">
    <source>
        <dbReference type="ARBA" id="ARBA00005676"/>
    </source>
</evidence>
<keyword evidence="8 12" id="KW-0539">Nucleus</keyword>
<dbReference type="InterPro" id="IPR007308">
    <property type="entry name" value="Rtr1/RPAP2_dom"/>
</dbReference>
<dbReference type="GO" id="GO:0008270">
    <property type="term" value="F:zinc ion binding"/>
    <property type="evidence" value="ECO:0007669"/>
    <property type="project" value="UniProtKB-KW"/>
</dbReference>
<dbReference type="Pfam" id="PF04181">
    <property type="entry name" value="RPAP2_Rtr1"/>
    <property type="match status" value="1"/>
</dbReference>
<feature type="region of interest" description="Disordered" evidence="13">
    <location>
        <begin position="242"/>
        <end position="300"/>
    </location>
</feature>
<keyword evidence="6 12" id="KW-0862">Zinc</keyword>
<protein>
    <recommendedName>
        <fullName evidence="12">RNA polymerase II subunit B1 CTD phosphatase RPAP2 homolog</fullName>
        <ecNumber evidence="12">3.1.3.16</ecNumber>
    </recommendedName>
</protein>
<dbReference type="GO" id="GO:0005634">
    <property type="term" value="C:nucleus"/>
    <property type="evidence" value="ECO:0007669"/>
    <property type="project" value="UniProtKB-SubCell"/>
</dbReference>
<dbReference type="PANTHER" id="PTHR14732">
    <property type="entry name" value="RNA POLYMERASE II SUBUNIT B1 CTD PHOSPHATASE RPAP2-RELATED"/>
    <property type="match status" value="1"/>
</dbReference>
<comment type="similarity">
    <text evidence="2 11 12">Belongs to the RPAP2 family.</text>
</comment>
<feature type="region of interest" description="Disordered" evidence="13">
    <location>
        <begin position="188"/>
        <end position="229"/>
    </location>
</feature>
<feature type="compositionally biased region" description="Basic and acidic residues" evidence="13">
    <location>
        <begin position="270"/>
        <end position="283"/>
    </location>
</feature>